<keyword evidence="1" id="KW-0732">Signal</keyword>
<organism evidence="2 3">
    <name type="scientific">Goodea atripinnis</name>
    <dbReference type="NCBI Taxonomy" id="208336"/>
    <lineage>
        <taxon>Eukaryota</taxon>
        <taxon>Metazoa</taxon>
        <taxon>Chordata</taxon>
        <taxon>Craniata</taxon>
        <taxon>Vertebrata</taxon>
        <taxon>Euteleostomi</taxon>
        <taxon>Actinopterygii</taxon>
        <taxon>Neopterygii</taxon>
        <taxon>Teleostei</taxon>
        <taxon>Neoteleostei</taxon>
        <taxon>Acanthomorphata</taxon>
        <taxon>Ovalentaria</taxon>
        <taxon>Atherinomorphae</taxon>
        <taxon>Cyprinodontiformes</taxon>
        <taxon>Goodeidae</taxon>
        <taxon>Goodea</taxon>
    </lineage>
</organism>
<keyword evidence="3" id="KW-1185">Reference proteome</keyword>
<reference evidence="2 3" key="1">
    <citation type="submission" date="2021-06" db="EMBL/GenBank/DDBJ databases">
        <authorList>
            <person name="Palmer J.M."/>
        </authorList>
    </citation>
    <scope>NUCLEOTIDE SEQUENCE [LARGE SCALE GENOMIC DNA]</scope>
    <source>
        <strain evidence="2 3">GA_2019</strain>
        <tissue evidence="2">Muscle</tissue>
    </source>
</reference>
<accession>A0ABV0Q332</accession>
<evidence type="ECO:0000256" key="1">
    <source>
        <dbReference type="SAM" id="SignalP"/>
    </source>
</evidence>
<comment type="caution">
    <text evidence="2">The sequence shown here is derived from an EMBL/GenBank/DDBJ whole genome shotgun (WGS) entry which is preliminary data.</text>
</comment>
<dbReference type="EMBL" id="JAHRIO010096739">
    <property type="protein sequence ID" value="MEQ2190189.1"/>
    <property type="molecule type" value="Genomic_DNA"/>
</dbReference>
<dbReference type="Proteomes" id="UP001476798">
    <property type="component" value="Unassembled WGS sequence"/>
</dbReference>
<feature type="signal peptide" evidence="1">
    <location>
        <begin position="1"/>
        <end position="20"/>
    </location>
</feature>
<gene>
    <name evidence="2" type="ORF">GOODEAATRI_033282</name>
</gene>
<protein>
    <recommendedName>
        <fullName evidence="4">Secreted protein</fullName>
    </recommendedName>
</protein>
<sequence>MRGSTHVAVSVFLSLNSVLTTRSHCYQSKWRWVNPRDFLRGFHENNSITMACDINIGFGKVRPRIRREASL</sequence>
<evidence type="ECO:0008006" key="4">
    <source>
        <dbReference type="Google" id="ProtNLM"/>
    </source>
</evidence>
<evidence type="ECO:0000313" key="2">
    <source>
        <dbReference type="EMBL" id="MEQ2190189.1"/>
    </source>
</evidence>
<proteinExistence type="predicted"/>
<name>A0ABV0Q332_9TELE</name>
<feature type="chain" id="PRO_5046277454" description="Secreted protein" evidence="1">
    <location>
        <begin position="21"/>
        <end position="71"/>
    </location>
</feature>
<evidence type="ECO:0000313" key="3">
    <source>
        <dbReference type="Proteomes" id="UP001476798"/>
    </source>
</evidence>